<evidence type="ECO:0000256" key="1">
    <source>
        <dbReference type="SAM" id="Phobius"/>
    </source>
</evidence>
<accession>A0A2P1EHH3</accession>
<proteinExistence type="predicted"/>
<reference evidence="2" key="1">
    <citation type="journal article" date="2019" name="ISME J.">
        <title>Exploration of the propagation of transpovirons within Mimiviridae reveals a unique example of commensalism in the viral world.</title>
        <authorList>
            <person name="Jeudy S."/>
            <person name="Bertaux L."/>
            <person name="Alempic J.-M."/>
            <person name="Lartigue A."/>
            <person name="Legendre M."/>
            <person name="Belmudes L."/>
            <person name="Santini S."/>
            <person name="Philippe N."/>
            <person name="Beucher L."/>
            <person name="Biondi E.G."/>
            <person name="Juul S."/>
            <person name="Turner D.J."/>
            <person name="Coute Y."/>
            <person name="Claverie J.-M."/>
            <person name="Abergel C."/>
        </authorList>
    </citation>
    <scope>NUCLEOTIDE SEQUENCE</scope>
    <source>
        <strain evidence="2">10A</strain>
    </source>
</reference>
<organism evidence="2">
    <name type="scientific">Moumouvirus australiensis transpoviron</name>
    <dbReference type="NCBI Taxonomy" id="2711276"/>
    <lineage>
        <taxon>Viruses</taxon>
        <taxon>unclassified satellites</taxon>
        <taxon>DNA satellites</taxon>
    </lineage>
</organism>
<keyword evidence="1" id="KW-1133">Transmembrane helix</keyword>
<name>A0A2P1EHH3_9VIRU</name>
<feature type="transmembrane region" description="Helical" evidence="1">
    <location>
        <begin position="25"/>
        <end position="45"/>
    </location>
</feature>
<keyword evidence="1" id="KW-0812">Transmembrane</keyword>
<keyword evidence="1" id="KW-0472">Membrane</keyword>
<gene>
    <name evidence="2" type="ORF">matv_3</name>
</gene>
<sequence>MDDIKQYLIIHDALNSTNNNLTSKYNIYILLIIILLLLILVGYLIKKISDLSSEKNTNNNIPQRHNINHPLLCYNPPQLQTYNPPQLQTYNPPQLQNYIHPQLQTYNPPQLQFNHSGSNYNSRNTPIIEEIY</sequence>
<dbReference type="EMBL" id="MG807317">
    <property type="protein sequence ID" value="AVL93335.1"/>
    <property type="molecule type" value="Genomic_DNA"/>
</dbReference>
<protein>
    <submittedName>
        <fullName evidence="2">Uncharacterized protein</fullName>
    </submittedName>
</protein>
<evidence type="ECO:0000313" key="2">
    <source>
        <dbReference type="EMBL" id="AVL93335.1"/>
    </source>
</evidence>